<dbReference type="OMA" id="MRKLCFA"/>
<dbReference type="AlphaFoldDB" id="T0QI65"/>
<dbReference type="RefSeq" id="XP_008613055.1">
    <property type="nucleotide sequence ID" value="XM_008614833.1"/>
</dbReference>
<name>T0QI65_SAPDV</name>
<dbReference type="VEuPathDB" id="FungiDB:SDRG_08930"/>
<protein>
    <submittedName>
        <fullName evidence="1">Uncharacterized protein</fullName>
    </submittedName>
</protein>
<gene>
    <name evidence="1" type="ORF">SDRG_08930</name>
</gene>
<evidence type="ECO:0000313" key="2">
    <source>
        <dbReference type="Proteomes" id="UP000030762"/>
    </source>
</evidence>
<accession>T0QI65</accession>
<dbReference type="Proteomes" id="UP000030762">
    <property type="component" value="Unassembled WGS sequence"/>
</dbReference>
<dbReference type="InParanoid" id="T0QI65"/>
<sequence>MAAVCTYFSSTILAERACVWSAIHAEQVLDDDDDDCDFELGPPPPMHMGPTLMRQCAVDLTLPQTSLPSLSNTSMRKLCFATERSSSLEQQRVL</sequence>
<dbReference type="EMBL" id="JH767159">
    <property type="protein sequence ID" value="EQC33415.1"/>
    <property type="molecule type" value="Genomic_DNA"/>
</dbReference>
<reference evidence="1 2" key="1">
    <citation type="submission" date="2012-04" db="EMBL/GenBank/DDBJ databases">
        <title>The Genome Sequence of Saprolegnia declina VS20.</title>
        <authorList>
            <consortium name="The Broad Institute Genome Sequencing Platform"/>
            <person name="Russ C."/>
            <person name="Nusbaum C."/>
            <person name="Tyler B."/>
            <person name="van West P."/>
            <person name="Dieguez-Uribeondo J."/>
            <person name="de Bruijn I."/>
            <person name="Tripathy S."/>
            <person name="Jiang R."/>
            <person name="Young S.K."/>
            <person name="Zeng Q."/>
            <person name="Gargeya S."/>
            <person name="Fitzgerald M."/>
            <person name="Haas B."/>
            <person name="Abouelleil A."/>
            <person name="Alvarado L."/>
            <person name="Arachchi H.M."/>
            <person name="Berlin A."/>
            <person name="Chapman S.B."/>
            <person name="Goldberg J."/>
            <person name="Griggs A."/>
            <person name="Gujja S."/>
            <person name="Hansen M."/>
            <person name="Howarth C."/>
            <person name="Imamovic A."/>
            <person name="Larimer J."/>
            <person name="McCowen C."/>
            <person name="Montmayeur A."/>
            <person name="Murphy C."/>
            <person name="Neiman D."/>
            <person name="Pearson M."/>
            <person name="Priest M."/>
            <person name="Roberts A."/>
            <person name="Saif S."/>
            <person name="Shea T."/>
            <person name="Sisk P."/>
            <person name="Sykes S."/>
            <person name="Wortman J."/>
            <person name="Nusbaum C."/>
            <person name="Birren B."/>
        </authorList>
    </citation>
    <scope>NUCLEOTIDE SEQUENCE [LARGE SCALE GENOMIC DNA]</scope>
    <source>
        <strain evidence="1 2">VS20</strain>
    </source>
</reference>
<proteinExistence type="predicted"/>
<evidence type="ECO:0000313" key="1">
    <source>
        <dbReference type="EMBL" id="EQC33415.1"/>
    </source>
</evidence>
<dbReference type="GeneID" id="19949657"/>
<organism evidence="1 2">
    <name type="scientific">Saprolegnia diclina (strain VS20)</name>
    <dbReference type="NCBI Taxonomy" id="1156394"/>
    <lineage>
        <taxon>Eukaryota</taxon>
        <taxon>Sar</taxon>
        <taxon>Stramenopiles</taxon>
        <taxon>Oomycota</taxon>
        <taxon>Saprolegniomycetes</taxon>
        <taxon>Saprolegniales</taxon>
        <taxon>Saprolegniaceae</taxon>
        <taxon>Saprolegnia</taxon>
    </lineage>
</organism>
<keyword evidence="2" id="KW-1185">Reference proteome</keyword>